<evidence type="ECO:0000313" key="4">
    <source>
        <dbReference type="EMBL" id="AEJ61881.1"/>
    </source>
</evidence>
<organism evidence="4 5">
    <name type="scientific">Winmispira thermophila (strain ATCC 700085 / DSM 6578 / Z-1203)</name>
    <name type="common">Spirochaeta thermophila</name>
    <dbReference type="NCBI Taxonomy" id="869211"/>
    <lineage>
        <taxon>Bacteria</taxon>
        <taxon>Pseudomonadati</taxon>
        <taxon>Spirochaetota</taxon>
        <taxon>Spirochaetia</taxon>
        <taxon>Winmispirales</taxon>
        <taxon>Winmispiraceae</taxon>
        <taxon>Winmispira</taxon>
    </lineage>
</organism>
<dbReference type="AlphaFoldDB" id="G0GAY5"/>
<feature type="domain" description="Nitroreductase" evidence="3">
    <location>
        <begin position="154"/>
        <end position="206"/>
    </location>
</feature>
<evidence type="ECO:0000259" key="3">
    <source>
        <dbReference type="Pfam" id="PF00881"/>
    </source>
</evidence>
<feature type="domain" description="Nitroreductase" evidence="3">
    <location>
        <begin position="215"/>
        <end position="298"/>
    </location>
</feature>
<dbReference type="EMBL" id="CP002903">
    <property type="protein sequence ID" value="AEJ61881.1"/>
    <property type="molecule type" value="Genomic_DNA"/>
</dbReference>
<evidence type="ECO:0000256" key="1">
    <source>
        <dbReference type="ARBA" id="ARBA00007118"/>
    </source>
</evidence>
<evidence type="ECO:0000313" key="5">
    <source>
        <dbReference type="Proteomes" id="UP000007254"/>
    </source>
</evidence>
<dbReference type="Gene3D" id="3.40.109.10">
    <property type="entry name" value="NADH Oxidase"/>
    <property type="match status" value="1"/>
</dbReference>
<dbReference type="InterPro" id="IPR029479">
    <property type="entry name" value="Nitroreductase"/>
</dbReference>
<protein>
    <submittedName>
        <fullName evidence="4">Nitroreductase</fullName>
    </submittedName>
</protein>
<keyword evidence="5" id="KW-1185">Reference proteome</keyword>
<dbReference type="Pfam" id="PF00881">
    <property type="entry name" value="Nitroreductase"/>
    <property type="match status" value="2"/>
</dbReference>
<name>G0GAY5_WINT7</name>
<dbReference type="InterPro" id="IPR000415">
    <property type="entry name" value="Nitroreductase-like"/>
</dbReference>
<accession>G0GAY5</accession>
<sequence>MLWASKSRLFLVLFLILDKQLIWEYVRYLRGLYKYNRLERLNSNEYSLRRRLHGIEKGLTQKEFRSEFALSYILETVMTLKNLAPCLHEENPSFFEYSLRVLEEYFFRTHSDDERYIRAMEIFTELKAGHAVEKIPEEERCPNDDSSFFSFLCSRSSIRVFSKEVPSDEVLTYAIRCALQAPSGCNRQPYRFVIIKNDKELLKKVAALPPGGGGNAFDAPVVVFVIGDYSAFPTTRSFHEVYVDSALASLAFVLALHEQGVDSCFMNWPRDYNLSQRLETLLALKPYETVVTSIALGYREMESRVALSVRKTIEEILEIR</sequence>
<comment type="similarity">
    <text evidence="1">Belongs to the nitroreductase family.</text>
</comment>
<proteinExistence type="inferred from homology"/>
<gene>
    <name evidence="4" type="ordered locus">Spith_1620</name>
</gene>
<dbReference type="PANTHER" id="PTHR43673:SF10">
    <property type="entry name" value="NADH DEHYDROGENASE_NAD(P)H NITROREDUCTASE XCC3605-RELATED"/>
    <property type="match status" value="1"/>
</dbReference>
<dbReference type="KEGG" id="stq:Spith_1620"/>
<dbReference type="SUPFAM" id="SSF55469">
    <property type="entry name" value="FMN-dependent nitroreductase-like"/>
    <property type="match status" value="1"/>
</dbReference>
<dbReference type="HOGENOM" id="CLU_065127_0_0_12"/>
<evidence type="ECO:0000256" key="2">
    <source>
        <dbReference type="ARBA" id="ARBA00023002"/>
    </source>
</evidence>
<dbReference type="CDD" id="cd02062">
    <property type="entry name" value="Nitro_FMN_reductase"/>
    <property type="match status" value="1"/>
</dbReference>
<dbReference type="PANTHER" id="PTHR43673">
    <property type="entry name" value="NAD(P)H NITROREDUCTASE YDGI-RELATED"/>
    <property type="match status" value="1"/>
</dbReference>
<dbReference type="GO" id="GO:0016491">
    <property type="term" value="F:oxidoreductase activity"/>
    <property type="evidence" value="ECO:0007669"/>
    <property type="project" value="UniProtKB-KW"/>
</dbReference>
<dbReference type="Proteomes" id="UP000007254">
    <property type="component" value="Chromosome"/>
</dbReference>
<keyword evidence="2" id="KW-0560">Oxidoreductase</keyword>
<dbReference type="STRING" id="869211.Spith_1620"/>
<reference evidence="4 5" key="1">
    <citation type="submission" date="2011-06" db="EMBL/GenBank/DDBJ databases">
        <title>The complete genome of Spirochaeta thermophila DSM 6578.</title>
        <authorList>
            <consortium name="US DOE Joint Genome Institute (JGI-PGF)"/>
            <person name="Lucas S."/>
            <person name="Lapidus A."/>
            <person name="Bruce D."/>
            <person name="Goodwin L."/>
            <person name="Pitluck S."/>
            <person name="Peters L."/>
            <person name="Kyrpides N."/>
            <person name="Mavromatis K."/>
            <person name="Ivanova N."/>
            <person name="Mikailova N."/>
            <person name="Pagani I."/>
            <person name="Chertkov O."/>
            <person name="Detter J.C."/>
            <person name="Tapia R."/>
            <person name="Han C."/>
            <person name="Land M."/>
            <person name="Hauser L."/>
            <person name="Markowitz V."/>
            <person name="Cheng J.-F."/>
            <person name="Hugenholtz P."/>
            <person name="Woyke T."/>
            <person name="Wu D."/>
            <person name="Spring S."/>
            <person name="Merkhoffer B."/>
            <person name="Schneider S."/>
            <person name="Klenk H.-P."/>
            <person name="Eisen J.A."/>
        </authorList>
    </citation>
    <scope>NUCLEOTIDE SEQUENCE [LARGE SCALE GENOMIC DNA]</scope>
    <source>
        <strain evidence="5">ATCC 700085 / DSM 6578 / Z-1203</strain>
    </source>
</reference>